<name>A0A6J4L421_9SPHI</name>
<sequence length="68" mass="7303">MRISADLRKIMDKNSAEQNINLGLGLAGQGDRPSPKMTLRVKPSLLIGGATVRYPGYINVNTDFGTGN</sequence>
<dbReference type="EMBL" id="CADCTQ010000585">
    <property type="protein sequence ID" value="CAA9323364.1"/>
    <property type="molecule type" value="Genomic_DNA"/>
</dbReference>
<organism evidence="1">
    <name type="scientific">uncultured Cytophagales bacterium</name>
    <dbReference type="NCBI Taxonomy" id="158755"/>
    <lineage>
        <taxon>Bacteria</taxon>
        <taxon>Pseudomonadati</taxon>
        <taxon>Bacteroidota</taxon>
        <taxon>Sphingobacteriia</taxon>
        <taxon>Sphingobacteriales</taxon>
        <taxon>environmental samples</taxon>
    </lineage>
</organism>
<dbReference type="AlphaFoldDB" id="A0A6J4L421"/>
<accession>A0A6J4L421</accession>
<evidence type="ECO:0000313" key="1">
    <source>
        <dbReference type="EMBL" id="CAA9323364.1"/>
    </source>
</evidence>
<proteinExistence type="predicted"/>
<gene>
    <name evidence="1" type="ORF">AVDCRST_MAG56-7394</name>
</gene>
<protein>
    <submittedName>
        <fullName evidence="1">Uncharacterized protein</fullName>
    </submittedName>
</protein>
<reference evidence="1" key="1">
    <citation type="submission" date="2020-02" db="EMBL/GenBank/DDBJ databases">
        <authorList>
            <person name="Meier V. D."/>
        </authorList>
    </citation>
    <scope>NUCLEOTIDE SEQUENCE</scope>
    <source>
        <strain evidence="1">AVDCRST_MAG56</strain>
    </source>
</reference>